<proteinExistence type="inferred from homology"/>
<keyword evidence="7" id="KW-1185">Reference proteome</keyword>
<dbReference type="AlphaFoldDB" id="A0A023DGI5"/>
<dbReference type="InterPro" id="IPR027417">
    <property type="entry name" value="P-loop_NTPase"/>
</dbReference>
<evidence type="ECO:0000256" key="1">
    <source>
        <dbReference type="ARBA" id="ARBA00005417"/>
    </source>
</evidence>
<dbReference type="PANTHER" id="PTHR43335">
    <property type="entry name" value="ABC TRANSPORTER, ATP-BINDING PROTEIN"/>
    <property type="match status" value="1"/>
</dbReference>
<keyword evidence="4 6" id="KW-0067">ATP-binding</keyword>
<dbReference type="Proteomes" id="UP000023561">
    <property type="component" value="Unassembled WGS sequence"/>
</dbReference>
<sequence length="303" mass="33843">MEYIVETHNLTKRFGKEIAVSALNLKIPKGEVYGFLGPNGAGKSTTLRMLLGLMRPTAGSVRIFGRDLKKDRISILRNVGSLVESPSYYSHLTSYENLEAMRKILGSPKEKIDEVLELVHLSKAADKKVKGFSLGMKQRLGIAMALLNDPKLLILDEPTNGLDPSGIIEMRNLIKRLPKEKDMTVLISSHLLSEIDQVATYVGVISKGKLIFQDSIKAMRKKAQLKIRLKVSDANNAYRSLLAKGIKTDYQDNIIYLYEQSDEAVAAVVEILVDEGYSVYRVEEEHQSLEDIFLKMTAGGDDR</sequence>
<dbReference type="PROSITE" id="PS00211">
    <property type="entry name" value="ABC_TRANSPORTER_1"/>
    <property type="match status" value="1"/>
</dbReference>
<dbReference type="Gene3D" id="3.40.50.300">
    <property type="entry name" value="P-loop containing nucleotide triphosphate hydrolases"/>
    <property type="match status" value="1"/>
</dbReference>
<dbReference type="Pfam" id="PF00005">
    <property type="entry name" value="ABC_tran"/>
    <property type="match status" value="1"/>
</dbReference>
<evidence type="ECO:0000313" key="7">
    <source>
        <dbReference type="Proteomes" id="UP000023561"/>
    </source>
</evidence>
<comment type="similarity">
    <text evidence="1">Belongs to the ABC transporter superfamily.</text>
</comment>
<dbReference type="PANTHER" id="PTHR43335:SF4">
    <property type="entry name" value="ABC TRANSPORTER, ATP-BINDING PROTEIN"/>
    <property type="match status" value="1"/>
</dbReference>
<dbReference type="GO" id="GO:0005524">
    <property type="term" value="F:ATP binding"/>
    <property type="evidence" value="ECO:0007669"/>
    <property type="project" value="UniProtKB-KW"/>
</dbReference>
<dbReference type="InterPro" id="IPR003593">
    <property type="entry name" value="AAA+_ATPase"/>
</dbReference>
<dbReference type="PROSITE" id="PS50893">
    <property type="entry name" value="ABC_TRANSPORTER_2"/>
    <property type="match status" value="1"/>
</dbReference>
<dbReference type="GeneID" id="301191401"/>
<dbReference type="CDD" id="cd03268">
    <property type="entry name" value="ABC_BcrA_bacitracin_resist"/>
    <property type="match status" value="1"/>
</dbReference>
<dbReference type="SUPFAM" id="SSF52540">
    <property type="entry name" value="P-loop containing nucleoside triphosphate hydrolases"/>
    <property type="match status" value="1"/>
</dbReference>
<evidence type="ECO:0000259" key="5">
    <source>
        <dbReference type="PROSITE" id="PS50893"/>
    </source>
</evidence>
<keyword evidence="3" id="KW-0547">Nucleotide-binding</keyword>
<dbReference type="InterPro" id="IPR017871">
    <property type="entry name" value="ABC_transporter-like_CS"/>
</dbReference>
<gene>
    <name evidence="6" type="ORF">GCA01S_032_00430</name>
</gene>
<feature type="domain" description="ABC transporter" evidence="5">
    <location>
        <begin position="5"/>
        <end position="232"/>
    </location>
</feature>
<dbReference type="SMART" id="SM00382">
    <property type="entry name" value="AAA"/>
    <property type="match status" value="1"/>
</dbReference>
<evidence type="ECO:0000256" key="3">
    <source>
        <dbReference type="ARBA" id="ARBA00022741"/>
    </source>
</evidence>
<accession>A0A023DGI5</accession>
<dbReference type="EMBL" id="BAWO01000032">
    <property type="protein sequence ID" value="GAJ40126.1"/>
    <property type="molecule type" value="Genomic_DNA"/>
</dbReference>
<evidence type="ECO:0000256" key="2">
    <source>
        <dbReference type="ARBA" id="ARBA00022448"/>
    </source>
</evidence>
<evidence type="ECO:0000256" key="4">
    <source>
        <dbReference type="ARBA" id="ARBA00022840"/>
    </source>
</evidence>
<dbReference type="RefSeq" id="WP_017437518.1">
    <property type="nucleotide sequence ID" value="NZ_BAWO01000032.1"/>
</dbReference>
<evidence type="ECO:0000313" key="6">
    <source>
        <dbReference type="EMBL" id="GAJ40126.1"/>
    </source>
</evidence>
<keyword evidence="2" id="KW-0813">Transport</keyword>
<organism evidence="6 7">
    <name type="scientific">Parageobacillus caldoxylosilyticus NBRC 107762</name>
    <dbReference type="NCBI Taxonomy" id="1220594"/>
    <lineage>
        <taxon>Bacteria</taxon>
        <taxon>Bacillati</taxon>
        <taxon>Bacillota</taxon>
        <taxon>Bacilli</taxon>
        <taxon>Bacillales</taxon>
        <taxon>Anoxybacillaceae</taxon>
        <taxon>Saccharococcus</taxon>
    </lineage>
</organism>
<dbReference type="InterPro" id="IPR003439">
    <property type="entry name" value="ABC_transporter-like_ATP-bd"/>
</dbReference>
<name>A0A023DGI5_9BACL</name>
<dbReference type="GO" id="GO:0016887">
    <property type="term" value="F:ATP hydrolysis activity"/>
    <property type="evidence" value="ECO:0007669"/>
    <property type="project" value="InterPro"/>
</dbReference>
<protein>
    <submittedName>
        <fullName evidence="6">Putative ABC transporter ATP-binding protein</fullName>
    </submittedName>
</protein>
<comment type="caution">
    <text evidence="6">The sequence shown here is derived from an EMBL/GenBank/DDBJ whole genome shotgun (WGS) entry which is preliminary data.</text>
</comment>
<dbReference type="OrthoDB" id="9804819at2"/>
<reference evidence="6 7" key="1">
    <citation type="submission" date="2014-04" db="EMBL/GenBank/DDBJ databases">
        <title>Whole genome shotgun sequence of Geobacillus caldoxylosilyticus NBRC 107762.</title>
        <authorList>
            <person name="Hosoyama A."/>
            <person name="Hosoyama Y."/>
            <person name="Katano-Makiyama Y."/>
            <person name="Tsuchikane K."/>
            <person name="Ohji S."/>
            <person name="Ichikawa N."/>
            <person name="Yamazoe A."/>
            <person name="Fujita N."/>
        </authorList>
    </citation>
    <scope>NUCLEOTIDE SEQUENCE [LARGE SCALE GENOMIC DNA]</scope>
    <source>
        <strain evidence="6 7">NBRC 107762</strain>
    </source>
</reference>